<dbReference type="Proteomes" id="UP000059542">
    <property type="component" value="Chromosome"/>
</dbReference>
<keyword evidence="1" id="KW-0732">Signal</keyword>
<dbReference type="RefSeq" id="WP_068191084.1">
    <property type="nucleotide sequence ID" value="NZ_CP013909.1"/>
</dbReference>
<feature type="chain" id="PRO_5006845040" description="Outer membrane protein beta-barrel domain-containing protein" evidence="1">
    <location>
        <begin position="20"/>
        <end position="236"/>
    </location>
</feature>
<evidence type="ECO:0008006" key="4">
    <source>
        <dbReference type="Google" id="ProtNLM"/>
    </source>
</evidence>
<accession>A0A0U3SEX8</accession>
<evidence type="ECO:0000313" key="3">
    <source>
        <dbReference type="Proteomes" id="UP000059542"/>
    </source>
</evidence>
<proteinExistence type="predicted"/>
<evidence type="ECO:0000313" key="2">
    <source>
        <dbReference type="EMBL" id="ALW84708.1"/>
    </source>
</evidence>
<organism evidence="2 3">
    <name type="scientific">Hymenobacter sedentarius</name>
    <dbReference type="NCBI Taxonomy" id="1411621"/>
    <lineage>
        <taxon>Bacteria</taxon>
        <taxon>Pseudomonadati</taxon>
        <taxon>Bacteroidota</taxon>
        <taxon>Cytophagia</taxon>
        <taxon>Cytophagales</taxon>
        <taxon>Hymenobacteraceae</taxon>
        <taxon>Hymenobacter</taxon>
    </lineage>
</organism>
<dbReference type="AlphaFoldDB" id="A0A0U3SEX8"/>
<sequence length="236" mass="25663">MRLLLLSAFSMLACHGATAQTRATGADSVSQWGWSLRVGLGAATSQHGDYRREYHEVAAGPLVGVGATRYFAGPLVSLGAEALLTRCTVVVDFQQQDITVPTYAYHPAQTLHQWRLFTPVYVRTSSPAKGLHLLAGAGPTFALGHSGHDAAYYPRPVELTGMVGLEVRLLPWHRYETTLGLRVHAPLTPSYAYGYPDSYHSPSGGVSTREARHDVYSRWLGVTLATTLYPAATRKP</sequence>
<name>A0A0U3SEX8_9BACT</name>
<feature type="signal peptide" evidence="1">
    <location>
        <begin position="1"/>
        <end position="19"/>
    </location>
</feature>
<protein>
    <recommendedName>
        <fullName evidence="4">Outer membrane protein beta-barrel domain-containing protein</fullName>
    </recommendedName>
</protein>
<dbReference type="KEGG" id="hyg:AUC43_06200"/>
<reference evidence="2 3" key="1">
    <citation type="submission" date="2015-12" db="EMBL/GenBank/DDBJ databases">
        <authorList>
            <person name="Shamseldin A."/>
            <person name="Moawad H."/>
            <person name="Abd El-Rahim W.M."/>
            <person name="Sadowsky M.J."/>
        </authorList>
    </citation>
    <scope>NUCLEOTIDE SEQUENCE [LARGE SCALE GENOMIC DNA]</scope>
    <source>
        <strain evidence="2 3">DG5B</strain>
    </source>
</reference>
<evidence type="ECO:0000256" key="1">
    <source>
        <dbReference type="SAM" id="SignalP"/>
    </source>
</evidence>
<dbReference type="OrthoDB" id="9859195at2"/>
<gene>
    <name evidence="2" type="ORF">AUC43_06200</name>
</gene>
<keyword evidence="3" id="KW-1185">Reference proteome</keyword>
<dbReference type="EMBL" id="CP013909">
    <property type="protein sequence ID" value="ALW84708.1"/>
    <property type="molecule type" value="Genomic_DNA"/>
</dbReference>